<evidence type="ECO:0000313" key="2">
    <source>
        <dbReference type="Proteomes" id="UP001060085"/>
    </source>
</evidence>
<dbReference type="Proteomes" id="UP001060085">
    <property type="component" value="Linkage Group LG07"/>
</dbReference>
<organism evidence="1 2">
    <name type="scientific">Catharanthus roseus</name>
    <name type="common">Madagascar periwinkle</name>
    <name type="synonym">Vinca rosea</name>
    <dbReference type="NCBI Taxonomy" id="4058"/>
    <lineage>
        <taxon>Eukaryota</taxon>
        <taxon>Viridiplantae</taxon>
        <taxon>Streptophyta</taxon>
        <taxon>Embryophyta</taxon>
        <taxon>Tracheophyta</taxon>
        <taxon>Spermatophyta</taxon>
        <taxon>Magnoliopsida</taxon>
        <taxon>eudicotyledons</taxon>
        <taxon>Gunneridae</taxon>
        <taxon>Pentapetalae</taxon>
        <taxon>asterids</taxon>
        <taxon>lamiids</taxon>
        <taxon>Gentianales</taxon>
        <taxon>Apocynaceae</taxon>
        <taxon>Rauvolfioideae</taxon>
        <taxon>Vinceae</taxon>
        <taxon>Catharanthinae</taxon>
        <taxon>Catharanthus</taxon>
    </lineage>
</organism>
<gene>
    <name evidence="1" type="ORF">M9H77_32447</name>
</gene>
<protein>
    <submittedName>
        <fullName evidence="1">Uncharacterized protein</fullName>
    </submittedName>
</protein>
<proteinExistence type="predicted"/>
<evidence type="ECO:0000313" key="1">
    <source>
        <dbReference type="EMBL" id="KAI5655260.1"/>
    </source>
</evidence>
<dbReference type="EMBL" id="CM044707">
    <property type="protein sequence ID" value="KAI5655260.1"/>
    <property type="molecule type" value="Genomic_DNA"/>
</dbReference>
<keyword evidence="2" id="KW-1185">Reference proteome</keyword>
<accession>A0ACC0A4D9</accession>
<sequence length="426" mass="46554">MNRTRVKFVLLLVFCIISASFIINAHGRRSRTPQPLIGGGISIGGGININITVPPILQPVVGGVEQLVFADLRLAVVYPIIQNFKKIITSDPLGITSTWVGSDICSYKGFYCESPPDNKSALALASIDFNGFQLSAPSLDGFIEQLPDLALFHANSNSFSGTISPNIAKLRYLYELDISNNQFSGPFPIAILGMPSLSFLDIRFNSFTGSVPPQLFVKDLDALFINNNNFMQRLPDNIGNSPVLYLTLANNRFFGPIPRGIAKAFFSLTEVLLLNNLLSGCLPYELGFLKEAVVLDAGNNQLTGPIPYSLGCLEKLEILNFAGNQLYGMVPEVVCALENLANFSLSNNYFTTVGPICMHLIKKGVLDVSNNCIPGLPFQRSVQECISFFAKPRHCPYMGTYTYIPCWLANFKSPPLSASDIAPSPF</sequence>
<comment type="caution">
    <text evidence="1">The sequence shown here is derived from an EMBL/GenBank/DDBJ whole genome shotgun (WGS) entry which is preliminary data.</text>
</comment>
<reference evidence="2" key="1">
    <citation type="journal article" date="2023" name="Nat. Plants">
        <title>Single-cell RNA sequencing provides a high-resolution roadmap for understanding the multicellular compartmentation of specialized metabolism.</title>
        <authorList>
            <person name="Sun S."/>
            <person name="Shen X."/>
            <person name="Li Y."/>
            <person name="Li Y."/>
            <person name="Wang S."/>
            <person name="Li R."/>
            <person name="Zhang H."/>
            <person name="Shen G."/>
            <person name="Guo B."/>
            <person name="Wei J."/>
            <person name="Xu J."/>
            <person name="St-Pierre B."/>
            <person name="Chen S."/>
            <person name="Sun C."/>
        </authorList>
    </citation>
    <scope>NUCLEOTIDE SEQUENCE [LARGE SCALE GENOMIC DNA]</scope>
</reference>
<name>A0ACC0A4D9_CATRO</name>